<reference evidence="2" key="1">
    <citation type="submission" date="2020-10" db="EMBL/GenBank/DDBJ databases">
        <title>Taxonomic study of unclassified bacteria belonging to the class Ktedonobacteria.</title>
        <authorList>
            <person name="Yabe S."/>
            <person name="Wang C.M."/>
            <person name="Zheng Y."/>
            <person name="Sakai Y."/>
            <person name="Cavaletti L."/>
            <person name="Monciardini P."/>
            <person name="Donadio S."/>
        </authorList>
    </citation>
    <scope>NUCLEOTIDE SEQUENCE</scope>
    <source>
        <strain evidence="2">ID150040</strain>
    </source>
</reference>
<evidence type="ECO:0000256" key="1">
    <source>
        <dbReference type="SAM" id="Coils"/>
    </source>
</evidence>
<evidence type="ECO:0000313" key="2">
    <source>
        <dbReference type="EMBL" id="GHO98675.1"/>
    </source>
</evidence>
<dbReference type="EMBL" id="BNJK01000002">
    <property type="protein sequence ID" value="GHO98675.1"/>
    <property type="molecule type" value="Genomic_DNA"/>
</dbReference>
<gene>
    <name evidence="2" type="ORF">KSF_087230</name>
</gene>
<feature type="coiled-coil region" evidence="1">
    <location>
        <begin position="89"/>
        <end position="187"/>
    </location>
</feature>
<dbReference type="AlphaFoldDB" id="A0A8J3IUC0"/>
<organism evidence="2 3">
    <name type="scientific">Reticulibacter mediterranei</name>
    <dbReference type="NCBI Taxonomy" id="2778369"/>
    <lineage>
        <taxon>Bacteria</taxon>
        <taxon>Bacillati</taxon>
        <taxon>Chloroflexota</taxon>
        <taxon>Ktedonobacteria</taxon>
        <taxon>Ktedonobacterales</taxon>
        <taxon>Reticulibacteraceae</taxon>
        <taxon>Reticulibacter</taxon>
    </lineage>
</organism>
<protein>
    <submittedName>
        <fullName evidence="2">Uncharacterized protein</fullName>
    </submittedName>
</protein>
<dbReference type="Proteomes" id="UP000597444">
    <property type="component" value="Unassembled WGS sequence"/>
</dbReference>
<keyword evidence="1" id="KW-0175">Coiled coil</keyword>
<sequence>MLEIVRLLAETTDNFLLLQAGVQTIQQQVLPLLEELHKGQLSCLEHWQLELDIYRGQMSDPMRPTMRWEQASREEEALSRRKEGVERWYHNEQERVQQHLQHLQEAMQAHESHLEECAQRFVQQGLRPGCIAGIAAVLTEHRERLQGRRERLSHEHEARGQQLTALQARYQDEMQALQASRQGTEAQFALKRKGITTGWVVQNLFGIGTPQSLTLTQRVMQQMEASHQFHWYIRCATHYFWYVEQVWALHSELAAKVHVLSARWTHWNRLLGVLDESSDPTVVLLALSGQ</sequence>
<evidence type="ECO:0000313" key="3">
    <source>
        <dbReference type="Proteomes" id="UP000597444"/>
    </source>
</evidence>
<keyword evidence="3" id="KW-1185">Reference proteome</keyword>
<proteinExistence type="predicted"/>
<comment type="caution">
    <text evidence="2">The sequence shown here is derived from an EMBL/GenBank/DDBJ whole genome shotgun (WGS) entry which is preliminary data.</text>
</comment>
<name>A0A8J3IUC0_9CHLR</name>
<accession>A0A8J3IUC0</accession>